<feature type="domain" description="Tail specific protease" evidence="1">
    <location>
        <begin position="270"/>
        <end position="347"/>
    </location>
</feature>
<dbReference type="SUPFAM" id="SSF52096">
    <property type="entry name" value="ClpP/crotonase"/>
    <property type="match status" value="1"/>
</dbReference>
<name>A0A7C2M7D6_9FLAO</name>
<dbReference type="AlphaFoldDB" id="A0A7C2M7D6"/>
<comment type="caution">
    <text evidence="3">The sequence shown here is derived from an EMBL/GenBank/DDBJ whole genome shotgun (WGS) entry which is preliminary data.</text>
</comment>
<evidence type="ECO:0000313" key="3">
    <source>
        <dbReference type="EMBL" id="HER39759.1"/>
    </source>
</evidence>
<organism evidence="3">
    <name type="scientific">Salinimicrobium catena</name>
    <dbReference type="NCBI Taxonomy" id="390640"/>
    <lineage>
        <taxon>Bacteria</taxon>
        <taxon>Pseudomonadati</taxon>
        <taxon>Bacteroidota</taxon>
        <taxon>Flavobacteriia</taxon>
        <taxon>Flavobacteriales</taxon>
        <taxon>Flavobacteriaceae</taxon>
        <taxon>Salinimicrobium</taxon>
    </lineage>
</organism>
<evidence type="ECO:0000259" key="1">
    <source>
        <dbReference type="Pfam" id="PF03572"/>
    </source>
</evidence>
<dbReference type="PANTHER" id="PTHR32060">
    <property type="entry name" value="TAIL-SPECIFIC PROTEASE"/>
    <property type="match status" value="1"/>
</dbReference>
<dbReference type="GO" id="GO:0006508">
    <property type="term" value="P:proteolysis"/>
    <property type="evidence" value="ECO:0007669"/>
    <property type="project" value="InterPro"/>
</dbReference>
<dbReference type="Pfam" id="PF18294">
    <property type="entry name" value="Pept_S41_N"/>
    <property type="match status" value="1"/>
</dbReference>
<dbReference type="InterPro" id="IPR029045">
    <property type="entry name" value="ClpP/crotonase-like_dom_sf"/>
</dbReference>
<reference evidence="3" key="1">
    <citation type="journal article" date="2020" name="mSystems">
        <title>Genome- and Community-Level Interaction Insights into Carbon Utilization and Element Cycling Functions of Hydrothermarchaeota in Hydrothermal Sediment.</title>
        <authorList>
            <person name="Zhou Z."/>
            <person name="Liu Y."/>
            <person name="Xu W."/>
            <person name="Pan J."/>
            <person name="Luo Z.H."/>
            <person name="Li M."/>
        </authorList>
    </citation>
    <scope>NUCLEOTIDE SEQUENCE [LARGE SCALE GENOMIC DNA]</scope>
    <source>
        <strain evidence="3">SpSt-1235</strain>
    </source>
</reference>
<proteinExistence type="predicted"/>
<gene>
    <name evidence="3" type="ORF">ENO10_00890</name>
</gene>
<dbReference type="InterPro" id="IPR005151">
    <property type="entry name" value="Tail-specific_protease"/>
</dbReference>
<protein>
    <recommendedName>
        <fullName evidence="4">Peptidase S41</fullName>
    </recommendedName>
</protein>
<feature type="non-terminal residue" evidence="3">
    <location>
        <position position="350"/>
    </location>
</feature>
<dbReference type="InterPro" id="IPR036034">
    <property type="entry name" value="PDZ_sf"/>
</dbReference>
<sequence length="350" mass="40248">MRSINFCCFIFLVSKLFYCLFPLRRPTINFVTKKFRFFFNQCNLGASTIGKTMKFPKTLLLFFCLIVLSGCHEDLDDVIKPATSLDIKNFIWRGMNEIYLYKDEVPDLADDRFSTQEELNEFLNTFSSPEDLFYNGLVAAEDDFSFLVDDYIELEKSLDGIRVSNGMEFGLRRYPEGSDQVLGYVRYVLPNTSAEEKGIQRGYLFNTVDGVQLTVENYSRLLEPETYTIGFAKKENGEISSTGETVILDKEEYNTNPVFIAKIIPTENAKVGYLMYNGFTGTYDSFLNDTFGLFKAENITHLVLDLRYNGGGSVETAVDLGSMITGQFEDEVFYTEQWNEDYQTYFEENE</sequence>
<dbReference type="Gene3D" id="2.30.42.10">
    <property type="match status" value="1"/>
</dbReference>
<dbReference type="EMBL" id="DSEE01000063">
    <property type="protein sequence ID" value="HER39759.1"/>
    <property type="molecule type" value="Genomic_DNA"/>
</dbReference>
<dbReference type="InterPro" id="IPR041613">
    <property type="entry name" value="Pept_S41_N"/>
</dbReference>
<evidence type="ECO:0000259" key="2">
    <source>
        <dbReference type="Pfam" id="PF18294"/>
    </source>
</evidence>
<dbReference type="Gene3D" id="3.90.226.10">
    <property type="entry name" value="2-enoyl-CoA Hydratase, Chain A, domain 1"/>
    <property type="match status" value="1"/>
</dbReference>
<dbReference type="GO" id="GO:0007165">
    <property type="term" value="P:signal transduction"/>
    <property type="evidence" value="ECO:0007669"/>
    <property type="project" value="TreeGrafter"/>
</dbReference>
<dbReference type="GO" id="GO:0008236">
    <property type="term" value="F:serine-type peptidase activity"/>
    <property type="evidence" value="ECO:0007669"/>
    <property type="project" value="InterPro"/>
</dbReference>
<dbReference type="GO" id="GO:0004175">
    <property type="term" value="F:endopeptidase activity"/>
    <property type="evidence" value="ECO:0007669"/>
    <property type="project" value="TreeGrafter"/>
</dbReference>
<dbReference type="PANTHER" id="PTHR32060:SF30">
    <property type="entry name" value="CARBOXY-TERMINAL PROCESSING PROTEASE CTPA"/>
    <property type="match status" value="1"/>
</dbReference>
<accession>A0A7C2M7D6</accession>
<evidence type="ECO:0008006" key="4">
    <source>
        <dbReference type="Google" id="ProtNLM"/>
    </source>
</evidence>
<dbReference type="Proteomes" id="UP000885753">
    <property type="component" value="Unassembled WGS sequence"/>
</dbReference>
<dbReference type="GO" id="GO:0030288">
    <property type="term" value="C:outer membrane-bounded periplasmic space"/>
    <property type="evidence" value="ECO:0007669"/>
    <property type="project" value="TreeGrafter"/>
</dbReference>
<feature type="domain" description="Peptidase S41 N-terminal" evidence="2">
    <location>
        <begin position="86"/>
        <end position="146"/>
    </location>
</feature>
<dbReference type="Pfam" id="PF03572">
    <property type="entry name" value="Peptidase_S41"/>
    <property type="match status" value="1"/>
</dbReference>